<feature type="domain" description="F-box" evidence="1">
    <location>
        <begin position="65"/>
        <end position="106"/>
    </location>
</feature>
<dbReference type="InterPro" id="IPR005174">
    <property type="entry name" value="KIB1-4_b-propeller"/>
</dbReference>
<name>A0AAF0QWF8_SOLVR</name>
<dbReference type="PANTHER" id="PTHR44259">
    <property type="entry name" value="OS07G0183000 PROTEIN-RELATED"/>
    <property type="match status" value="1"/>
</dbReference>
<dbReference type="SMART" id="SM00256">
    <property type="entry name" value="FBOX"/>
    <property type="match status" value="2"/>
</dbReference>
<evidence type="ECO:0000313" key="2">
    <source>
        <dbReference type="EMBL" id="WMV27821.1"/>
    </source>
</evidence>
<dbReference type="EMBL" id="CP133615">
    <property type="protein sequence ID" value="WMV27821.1"/>
    <property type="molecule type" value="Genomic_DNA"/>
</dbReference>
<keyword evidence="3" id="KW-1185">Reference proteome</keyword>
<dbReference type="InterPro" id="IPR050942">
    <property type="entry name" value="F-box_BR-signaling"/>
</dbReference>
<dbReference type="Gene3D" id="1.20.1280.50">
    <property type="match status" value="2"/>
</dbReference>
<dbReference type="Proteomes" id="UP001234989">
    <property type="component" value="Chromosome 4"/>
</dbReference>
<reference evidence="2" key="1">
    <citation type="submission" date="2023-08" db="EMBL/GenBank/DDBJ databases">
        <title>A de novo genome assembly of Solanum verrucosum Schlechtendal, a Mexican diploid species geographically isolated from the other diploid A-genome species in potato relatives.</title>
        <authorList>
            <person name="Hosaka K."/>
        </authorList>
    </citation>
    <scope>NUCLEOTIDE SEQUENCE</scope>
    <source>
        <tissue evidence="2">Young leaves</tissue>
    </source>
</reference>
<dbReference type="SUPFAM" id="SSF81383">
    <property type="entry name" value="F-box domain"/>
    <property type="match status" value="2"/>
</dbReference>
<sequence length="816" mass="93113">MRKLARPTFTFCFLVSKFSKSINWLLHLHVIQNISSLFLCSVSITNLSLKHSSLFLASMANWSELPYELLVLIAKRVTVMEDFIRFGVVCKSWRSAGTKENFDVLAPQVPLLMLAANRDDDYRKFYSLSKEKISRTVFLPEARGRLCFPTQGWLFTVNYTTFTGEMTLLHPFSRAQIQLPPPTGLRDQESKRPYVTINHVVLSASPSVTSDYVLIICYGRPTYRFALWRPGDLCWTKIPFVEETYAFYHMIQYFNGQLYVNNGRCVVSAIDIPEPSNPQPIVKQREVVQMVGLSTHASQRFVFLIEVSGELLFVQQLVITTDVANVWKTYKFRLFKIDAIKGEAKEIKSLGDKAIFVGCNASIAIDSSKLVGVKPNHIYFTYDWTCVFSEGDDSREIGAYNLEDETIQPLNQGISSVNLSNHGNWTSLLDELSVPYVCRKHSSLFLVNMANWSELPYELLVMIAKRVTAMEDFIRFGFVCKSWRSAGTKENFDVLAPQVPLLMLAAYVYDDYRKFYSLSKEKISCRVFLPEARGRLCFPTQGWLFTVNYRTSTGEMTLLHPFSRAQIQLPSSTGLRDQRSKRFYVTIDHVVLSASPSLTSDYVLIICYSRPTYRLAFWRPGDLCWTKIPILEETSAFYHMQYFNGQLYVNQGRWVSVIDIPEPSDPQPVVKPREVVEIHDLSIDASRYFLIEVSGELLIVQQLMITEDASNGWKTNKFRLFKIDVIRGEAEEIKSLGDKAIFVGCNASIAIDSSKFVGVKPNHIYFTYDWTCVFSRGDDSREIGAYNLEDETIQSLNQGISGVDPVSPAIWVTPSF</sequence>
<dbReference type="Pfam" id="PF00646">
    <property type="entry name" value="F-box"/>
    <property type="match status" value="2"/>
</dbReference>
<protein>
    <recommendedName>
        <fullName evidence="1">F-box domain-containing protein</fullName>
    </recommendedName>
</protein>
<evidence type="ECO:0000259" key="1">
    <source>
        <dbReference type="SMART" id="SM00256"/>
    </source>
</evidence>
<dbReference type="AlphaFoldDB" id="A0AAF0QWF8"/>
<dbReference type="Pfam" id="PF03478">
    <property type="entry name" value="Beta-prop_KIB1-4"/>
    <property type="match status" value="2"/>
</dbReference>
<accession>A0AAF0QWF8</accession>
<organism evidence="2 3">
    <name type="scientific">Solanum verrucosum</name>
    <dbReference type="NCBI Taxonomy" id="315347"/>
    <lineage>
        <taxon>Eukaryota</taxon>
        <taxon>Viridiplantae</taxon>
        <taxon>Streptophyta</taxon>
        <taxon>Embryophyta</taxon>
        <taxon>Tracheophyta</taxon>
        <taxon>Spermatophyta</taxon>
        <taxon>Magnoliopsida</taxon>
        <taxon>eudicotyledons</taxon>
        <taxon>Gunneridae</taxon>
        <taxon>Pentapetalae</taxon>
        <taxon>asterids</taxon>
        <taxon>lamiids</taxon>
        <taxon>Solanales</taxon>
        <taxon>Solanaceae</taxon>
        <taxon>Solanoideae</taxon>
        <taxon>Solaneae</taxon>
        <taxon>Solanum</taxon>
    </lineage>
</organism>
<evidence type="ECO:0000313" key="3">
    <source>
        <dbReference type="Proteomes" id="UP001234989"/>
    </source>
</evidence>
<dbReference type="InterPro" id="IPR001810">
    <property type="entry name" value="F-box_dom"/>
</dbReference>
<dbReference type="PANTHER" id="PTHR44259:SF101">
    <property type="entry name" value="DUF295 DOMAIN-CONTAINING PROTEIN"/>
    <property type="match status" value="1"/>
</dbReference>
<proteinExistence type="predicted"/>
<feature type="domain" description="F-box" evidence="1">
    <location>
        <begin position="455"/>
        <end position="496"/>
    </location>
</feature>
<gene>
    <name evidence="2" type="ORF">MTR67_021206</name>
</gene>
<dbReference type="InterPro" id="IPR036047">
    <property type="entry name" value="F-box-like_dom_sf"/>
</dbReference>